<evidence type="ECO:0000256" key="2">
    <source>
        <dbReference type="RuleBase" id="RU362097"/>
    </source>
</evidence>
<dbReference type="RefSeq" id="WP_236657302.1">
    <property type="nucleotide sequence ID" value="NZ_CP030840.1"/>
</dbReference>
<dbReference type="Proteomes" id="UP000253606">
    <property type="component" value="Chromosome"/>
</dbReference>
<dbReference type="AlphaFoldDB" id="A0A2Z5FVP4"/>
<dbReference type="SUPFAM" id="SSF56954">
    <property type="entry name" value="Outer membrane efflux proteins (OEP)"/>
    <property type="match status" value="1"/>
</dbReference>
<dbReference type="NCBIfam" id="TIGR01845">
    <property type="entry name" value="outer_NodT"/>
    <property type="match status" value="1"/>
</dbReference>
<comment type="subcellular location">
    <subcellularLocation>
        <location evidence="2">Cell membrane</location>
        <topology evidence="2">Lipid-anchor</topology>
    </subcellularLocation>
</comment>
<dbReference type="InterPro" id="IPR003423">
    <property type="entry name" value="OMP_efflux"/>
</dbReference>
<keyword evidence="2" id="KW-0449">Lipoprotein</keyword>
<dbReference type="PANTHER" id="PTHR30203">
    <property type="entry name" value="OUTER MEMBRANE CATION EFFLUX PROTEIN"/>
    <property type="match status" value="1"/>
</dbReference>
<dbReference type="GO" id="GO:0015562">
    <property type="term" value="F:efflux transmembrane transporter activity"/>
    <property type="evidence" value="ECO:0007669"/>
    <property type="project" value="InterPro"/>
</dbReference>
<keyword evidence="5" id="KW-1185">Reference proteome</keyword>
<keyword evidence="2" id="KW-0812">Transmembrane</keyword>
<evidence type="ECO:0000313" key="4">
    <source>
        <dbReference type="EMBL" id="AXC10938.1"/>
    </source>
</evidence>
<keyword evidence="2" id="KW-0564">Palmitate</keyword>
<dbReference type="InterPro" id="IPR010131">
    <property type="entry name" value="MdtP/NodT-like"/>
</dbReference>
<organism evidence="4 5">
    <name type="scientific">Acidisarcina polymorpha</name>
    <dbReference type="NCBI Taxonomy" id="2211140"/>
    <lineage>
        <taxon>Bacteria</taxon>
        <taxon>Pseudomonadati</taxon>
        <taxon>Acidobacteriota</taxon>
        <taxon>Terriglobia</taxon>
        <taxon>Terriglobales</taxon>
        <taxon>Acidobacteriaceae</taxon>
        <taxon>Acidisarcina</taxon>
    </lineage>
</organism>
<feature type="region of interest" description="Disordered" evidence="3">
    <location>
        <begin position="41"/>
        <end position="68"/>
    </location>
</feature>
<name>A0A2Z5FVP4_9BACT</name>
<proteinExistence type="inferred from homology"/>
<sequence length="499" mass="53845">MTRANGRIVAFRSATERGILMALASASLLLAGCTVGPNYKRPDAPVPPAYKENGGTTATVPPPNGTWKQAEPADNVIRGKWWELYGDPQLNALEEKVAVSNQTLKAATEQYLSAREKVQVSRASYYPSLTVGPSASRERQSQNRPLHVPGSKSTYSDLVASGQASWEPDLWGNIRRNVEASRSNAQATAADLANVDLSIRAELASDYFELRGLDTDLQLLNDTVTAFQQSYELTMNRFKGGIATESDVALAQTQLQSTVAQSIDLGVARAQFEHAIATLIGVPASSFGLPPQPLNLNLPQLPTGVPSALLERRPDISGAERRAQAANAQIGIAIAAFYPNVTLSGSGGFESQNVTTWFQGPSSLWAIGGSAAELLFDGGRRRALTEEARHNYEQTADNYRESVLNAFQEVEDNLAALKIYQQEAVSQQQAVLSARRSTQISTNRYKGGTTAYLEVLTAQTAQLANERTAADLTTRQFAASVQLIRAVGGGWDTSQLPKF</sequence>
<accession>A0A2Z5FVP4</accession>
<keyword evidence="2" id="KW-1134">Transmembrane beta strand</keyword>
<reference evidence="4 5" key="1">
    <citation type="journal article" date="2018" name="Front. Microbiol.">
        <title>Hydrolytic Capabilities as a Key to Environmental Success: Chitinolytic and Cellulolytic Acidobacteria From Acidic Sub-arctic Soils and Boreal Peatlands.</title>
        <authorList>
            <person name="Belova S.E."/>
            <person name="Ravin N.V."/>
            <person name="Pankratov T.A."/>
            <person name="Rakitin A.L."/>
            <person name="Ivanova A.A."/>
            <person name="Beletsky A.V."/>
            <person name="Mardanov A.V."/>
            <person name="Sinninghe Damste J.S."/>
            <person name="Dedysh S.N."/>
        </authorList>
    </citation>
    <scope>NUCLEOTIDE SEQUENCE [LARGE SCALE GENOMIC DNA]</scope>
    <source>
        <strain evidence="4 5">SBC82</strain>
    </source>
</reference>
<gene>
    <name evidence="4" type="ORF">ACPOL_1592</name>
</gene>
<comment type="similarity">
    <text evidence="1 2">Belongs to the outer membrane factor (OMF) (TC 1.B.17) family.</text>
</comment>
<dbReference type="GO" id="GO:0005886">
    <property type="term" value="C:plasma membrane"/>
    <property type="evidence" value="ECO:0007669"/>
    <property type="project" value="UniProtKB-SubCell"/>
</dbReference>
<evidence type="ECO:0000313" key="5">
    <source>
        <dbReference type="Proteomes" id="UP000253606"/>
    </source>
</evidence>
<dbReference type="PANTHER" id="PTHR30203:SF33">
    <property type="entry name" value="BLR4455 PROTEIN"/>
    <property type="match status" value="1"/>
</dbReference>
<dbReference type="Gene3D" id="1.20.1600.10">
    <property type="entry name" value="Outer membrane efflux proteins (OEP)"/>
    <property type="match status" value="1"/>
</dbReference>
<dbReference type="EMBL" id="CP030840">
    <property type="protein sequence ID" value="AXC10938.1"/>
    <property type="molecule type" value="Genomic_DNA"/>
</dbReference>
<dbReference type="Pfam" id="PF02321">
    <property type="entry name" value="OEP"/>
    <property type="match status" value="2"/>
</dbReference>
<dbReference type="Gene3D" id="2.20.200.10">
    <property type="entry name" value="Outer membrane efflux proteins (OEP)"/>
    <property type="match status" value="1"/>
</dbReference>
<evidence type="ECO:0000256" key="1">
    <source>
        <dbReference type="ARBA" id="ARBA00007613"/>
    </source>
</evidence>
<keyword evidence="2" id="KW-0472">Membrane</keyword>
<dbReference type="PROSITE" id="PS51257">
    <property type="entry name" value="PROKAR_LIPOPROTEIN"/>
    <property type="match status" value="1"/>
</dbReference>
<evidence type="ECO:0000256" key="3">
    <source>
        <dbReference type="SAM" id="MobiDB-lite"/>
    </source>
</evidence>
<feature type="region of interest" description="Disordered" evidence="3">
    <location>
        <begin position="129"/>
        <end position="154"/>
    </location>
</feature>
<dbReference type="KEGG" id="abas:ACPOL_1592"/>
<protein>
    <submittedName>
        <fullName evidence="4">Heavy metal RND efflux outer membrane protein, CzcC family</fullName>
    </submittedName>
</protein>